<feature type="chain" id="PRO_5030698171" description="Outer membrane protein" evidence="1">
    <location>
        <begin position="25"/>
        <end position="210"/>
    </location>
</feature>
<feature type="signal peptide" evidence="1">
    <location>
        <begin position="1"/>
        <end position="24"/>
    </location>
</feature>
<sequence>MKKTPNTCILLTLMLIISNLNALANEEGNTNEKNDQPKQRSNFFSPERGFTYSTGIGIGIGFFLNSNIKHLIFRPYYTFSNNTFDFLIIAMILTKESLNIPKKMQYFKSYIGGGINWHIANLIKKTKYFSATIGIGGRFYLSTNFIGDIRFYEKLPYVIEPYMFIEISSKKAIPLMGLDFKIDFLFLDTFNISFNFTIRYNFKDENEMET</sequence>
<dbReference type="AlphaFoldDB" id="A0A7W9ZB01"/>
<evidence type="ECO:0000313" key="2">
    <source>
        <dbReference type="EMBL" id="MBB6208116.1"/>
    </source>
</evidence>
<keyword evidence="1" id="KW-0732">Signal</keyword>
<evidence type="ECO:0000256" key="1">
    <source>
        <dbReference type="SAM" id="SignalP"/>
    </source>
</evidence>
<name>A0A7W9ZB01_9SPIR</name>
<evidence type="ECO:0008006" key="4">
    <source>
        <dbReference type="Google" id="ProtNLM"/>
    </source>
</evidence>
<keyword evidence="3" id="KW-1185">Reference proteome</keyword>
<protein>
    <recommendedName>
        <fullName evidence="4">Outer membrane protein</fullName>
    </recommendedName>
</protein>
<gene>
    <name evidence="2" type="ORF">HNQ06_000635</name>
</gene>
<organism evidence="2 3">
    <name type="scientific">Borreliella lanei</name>
    <dbReference type="NCBI Taxonomy" id="373540"/>
    <lineage>
        <taxon>Bacteria</taxon>
        <taxon>Pseudomonadati</taxon>
        <taxon>Spirochaetota</taxon>
        <taxon>Spirochaetia</taxon>
        <taxon>Spirochaetales</taxon>
        <taxon>Borreliaceae</taxon>
        <taxon>Borreliella</taxon>
    </lineage>
</organism>
<proteinExistence type="predicted"/>
<dbReference type="EMBL" id="JACHFC010000002">
    <property type="protein sequence ID" value="MBB6208116.1"/>
    <property type="molecule type" value="Genomic_DNA"/>
</dbReference>
<dbReference type="Proteomes" id="UP000575983">
    <property type="component" value="Unassembled WGS sequence"/>
</dbReference>
<accession>A0A7W9ZB01</accession>
<reference evidence="2 3" key="1">
    <citation type="submission" date="2020-08" db="EMBL/GenBank/DDBJ databases">
        <title>Genomic Encyclopedia of Type Strains, Phase IV (KMG-IV): sequencing the most valuable type-strain genomes for metagenomic binning, comparative biology and taxonomic classification.</title>
        <authorList>
            <person name="Goeker M."/>
        </authorList>
    </citation>
    <scope>NUCLEOTIDE SEQUENCE [LARGE SCALE GENOMIC DNA]</scope>
    <source>
        <strain evidence="2 3">DSM 17992</strain>
    </source>
</reference>
<dbReference type="RefSeq" id="WP_184107500.1">
    <property type="nucleotide sequence ID" value="NZ_CP124054.1"/>
</dbReference>
<evidence type="ECO:0000313" key="3">
    <source>
        <dbReference type="Proteomes" id="UP000575983"/>
    </source>
</evidence>
<comment type="caution">
    <text evidence="2">The sequence shown here is derived from an EMBL/GenBank/DDBJ whole genome shotgun (WGS) entry which is preliminary data.</text>
</comment>